<dbReference type="AlphaFoldDB" id="A0A7N2MPF9"/>
<dbReference type="Gramene" id="QL10p010945:mrna">
    <property type="protein sequence ID" value="QL10p010945:mrna"/>
    <property type="gene ID" value="QL10p010945"/>
</dbReference>
<dbReference type="EMBL" id="LRBV02000010">
    <property type="status" value="NOT_ANNOTATED_CDS"/>
    <property type="molecule type" value="Genomic_DNA"/>
</dbReference>
<dbReference type="EnsemblPlants" id="QL10p010945:mrna">
    <property type="protein sequence ID" value="QL10p010945:mrna"/>
    <property type="gene ID" value="QL10p010945"/>
</dbReference>
<name>A0A7N2MPF9_QUELO</name>
<keyword evidence="2" id="KW-1185">Reference proteome</keyword>
<dbReference type="Proteomes" id="UP000594261">
    <property type="component" value="Chromosome 10"/>
</dbReference>
<organism evidence="1 2">
    <name type="scientific">Quercus lobata</name>
    <name type="common">Valley oak</name>
    <dbReference type="NCBI Taxonomy" id="97700"/>
    <lineage>
        <taxon>Eukaryota</taxon>
        <taxon>Viridiplantae</taxon>
        <taxon>Streptophyta</taxon>
        <taxon>Embryophyta</taxon>
        <taxon>Tracheophyta</taxon>
        <taxon>Spermatophyta</taxon>
        <taxon>Magnoliopsida</taxon>
        <taxon>eudicotyledons</taxon>
        <taxon>Gunneridae</taxon>
        <taxon>Pentapetalae</taxon>
        <taxon>rosids</taxon>
        <taxon>fabids</taxon>
        <taxon>Fagales</taxon>
        <taxon>Fagaceae</taxon>
        <taxon>Quercus</taxon>
    </lineage>
</organism>
<dbReference type="InParanoid" id="A0A7N2MPF9"/>
<protein>
    <submittedName>
        <fullName evidence="1">Uncharacterized protein</fullName>
    </submittedName>
</protein>
<sequence>MDCSTLEISFQMHLLLQHQHCLMMLLQFYKKISLVDNPNHIHGYGSVEIGLNYIHMVSSPAFQLDSIDFIATKPK</sequence>
<evidence type="ECO:0000313" key="2">
    <source>
        <dbReference type="Proteomes" id="UP000594261"/>
    </source>
</evidence>
<reference evidence="1" key="2">
    <citation type="submission" date="2021-01" db="UniProtKB">
        <authorList>
            <consortium name="EnsemblPlants"/>
        </authorList>
    </citation>
    <scope>IDENTIFICATION</scope>
</reference>
<evidence type="ECO:0000313" key="1">
    <source>
        <dbReference type="EnsemblPlants" id="QL10p010945:mrna"/>
    </source>
</evidence>
<reference evidence="1 2" key="1">
    <citation type="journal article" date="2016" name="G3 (Bethesda)">
        <title>First Draft Assembly and Annotation of the Genome of a California Endemic Oak Quercus lobata Nee (Fagaceae).</title>
        <authorList>
            <person name="Sork V.L."/>
            <person name="Fitz-Gibbon S.T."/>
            <person name="Puiu D."/>
            <person name="Crepeau M."/>
            <person name="Gugger P.F."/>
            <person name="Sherman R."/>
            <person name="Stevens K."/>
            <person name="Langley C.H."/>
            <person name="Pellegrini M."/>
            <person name="Salzberg S.L."/>
        </authorList>
    </citation>
    <scope>NUCLEOTIDE SEQUENCE [LARGE SCALE GENOMIC DNA]</scope>
    <source>
        <strain evidence="1 2">cv. SW786</strain>
    </source>
</reference>
<accession>A0A7N2MPF9</accession>
<proteinExistence type="predicted"/>